<dbReference type="Pfam" id="PF22554">
    <property type="entry name" value="Chap-C"/>
    <property type="match status" value="1"/>
</dbReference>
<dbReference type="OrthoDB" id="4772408at2"/>
<organism evidence="4 5">
    <name type="scientific">Williamsia limnetica</name>
    <dbReference type="NCBI Taxonomy" id="882452"/>
    <lineage>
        <taxon>Bacteria</taxon>
        <taxon>Bacillati</taxon>
        <taxon>Actinomycetota</taxon>
        <taxon>Actinomycetes</taxon>
        <taxon>Mycobacteriales</taxon>
        <taxon>Nocardiaceae</taxon>
        <taxon>Williamsia</taxon>
    </lineage>
</organism>
<evidence type="ECO:0000313" key="5">
    <source>
        <dbReference type="Proteomes" id="UP000247591"/>
    </source>
</evidence>
<evidence type="ECO:0000259" key="2">
    <source>
        <dbReference type="Pfam" id="PF22552"/>
    </source>
</evidence>
<accession>A0A318RRI0</accession>
<dbReference type="Pfam" id="PF22552">
    <property type="entry name" value="TY-Chap3"/>
    <property type="match status" value="1"/>
</dbReference>
<evidence type="ECO:0000313" key="4">
    <source>
        <dbReference type="EMBL" id="PYE19534.1"/>
    </source>
</evidence>
<dbReference type="Pfam" id="PF22551">
    <property type="entry name" value="TY-Chap1"/>
    <property type="match status" value="1"/>
</dbReference>
<dbReference type="AlphaFoldDB" id="A0A318RRI0"/>
<dbReference type="InterPro" id="IPR054343">
    <property type="entry name" value="TY-Chap_M"/>
</dbReference>
<sequence length="385" mass="42314">MSNIFDFDASAADGWAAFRDELATRLTGLQASDTVRVSAANAALDGSGPAALFTVTDDDEVRCVLGPTLLGQNRELDGAELSLLMELEWDSICEDECVVERPRDEIELVVNAATTVMRELWQVVHPTFLLTVHESPPSTPIVAVQPTGQSHLRALVDDAVERMTGSAPTKDDDGDIIFTVNEETSWLCVDAADPVLEMFANLPVDVQDSAIASAALMTFSSTWPDIRFVLHESHVRVSIRMDATVFTDAVLRSTLIKWFDFLTEGSSEVAKVVAQATPDVEVTDGGLPAGLMVILQLDDTDHGPLSPHEIATICNFDRDDILQYLRVSEEQELSWRSPIYDALSREDEEEAAACEHEEKAWSATVKSLREALRLVVLTSRLDEVR</sequence>
<protein>
    <submittedName>
        <fullName evidence="4">Uncharacterized protein</fullName>
    </submittedName>
</protein>
<comment type="caution">
    <text evidence="4">The sequence shown here is derived from an EMBL/GenBank/DDBJ whole genome shotgun (WGS) entry which is preliminary data.</text>
</comment>
<keyword evidence="5" id="KW-1185">Reference proteome</keyword>
<dbReference type="Proteomes" id="UP000247591">
    <property type="component" value="Unassembled WGS sequence"/>
</dbReference>
<gene>
    <name evidence="4" type="ORF">DFR67_103447</name>
</gene>
<dbReference type="InterPro" id="IPR054342">
    <property type="entry name" value="TY-Chap_C"/>
</dbReference>
<evidence type="ECO:0000259" key="1">
    <source>
        <dbReference type="Pfam" id="PF22551"/>
    </source>
</evidence>
<evidence type="ECO:0000259" key="3">
    <source>
        <dbReference type="Pfam" id="PF22554"/>
    </source>
</evidence>
<name>A0A318RRI0_WILLI</name>
<dbReference type="RefSeq" id="WP_110468693.1">
    <property type="nucleotide sequence ID" value="NZ_QJSP01000003.1"/>
</dbReference>
<dbReference type="EMBL" id="QJSP01000003">
    <property type="protein sequence ID" value="PYE19534.1"/>
    <property type="molecule type" value="Genomic_DNA"/>
</dbReference>
<feature type="domain" description="TY-Chap C-terminal" evidence="3">
    <location>
        <begin position="286"/>
        <end position="375"/>
    </location>
</feature>
<proteinExistence type="predicted"/>
<feature type="domain" description="TY-Chap central" evidence="1">
    <location>
        <begin position="151"/>
        <end position="271"/>
    </location>
</feature>
<dbReference type="InterPro" id="IPR054344">
    <property type="entry name" value="TY-Chap_N"/>
</dbReference>
<reference evidence="4 5" key="1">
    <citation type="submission" date="2018-06" db="EMBL/GenBank/DDBJ databases">
        <title>Genomic Encyclopedia of Type Strains, Phase IV (KMG-IV): sequencing the most valuable type-strain genomes for metagenomic binning, comparative biology and taxonomic classification.</title>
        <authorList>
            <person name="Goeker M."/>
        </authorList>
    </citation>
    <scope>NUCLEOTIDE SEQUENCE [LARGE SCALE GENOMIC DNA]</scope>
    <source>
        <strain evidence="4 5">DSM 45521</strain>
    </source>
</reference>
<feature type="domain" description="TY-Chap N-terminal" evidence="2">
    <location>
        <begin position="14"/>
        <end position="129"/>
    </location>
</feature>